<dbReference type="Proteomes" id="UP000697127">
    <property type="component" value="Unassembled WGS sequence"/>
</dbReference>
<protein>
    <submittedName>
        <fullName evidence="1">Uncharacterized protein</fullName>
    </submittedName>
</protein>
<proteinExistence type="predicted"/>
<name>A0A9P7BHD5_9ASCO</name>
<gene>
    <name evidence="1" type="ORF">C6P40_003079</name>
</gene>
<dbReference type="AlphaFoldDB" id="A0A9P7BHD5"/>
<comment type="caution">
    <text evidence="1">The sequence shown here is derived from an EMBL/GenBank/DDBJ whole genome shotgun (WGS) entry which is preliminary data.</text>
</comment>
<sequence>MVQNEDLISNKFLELIWGRSKIEFDELKRNLGINSDIELINALLDIDGEIYDKTCQETNMKIRFDIDELNKCIYVRENIGSGVIKDIEEIEVIIKELKKRVDNIV</sequence>
<keyword evidence="2" id="KW-1185">Reference proteome</keyword>
<organism evidence="1 2">
    <name type="scientific">Pichia californica</name>
    <dbReference type="NCBI Taxonomy" id="460514"/>
    <lineage>
        <taxon>Eukaryota</taxon>
        <taxon>Fungi</taxon>
        <taxon>Dikarya</taxon>
        <taxon>Ascomycota</taxon>
        <taxon>Saccharomycotina</taxon>
        <taxon>Pichiomycetes</taxon>
        <taxon>Pichiales</taxon>
        <taxon>Pichiaceae</taxon>
        <taxon>Pichia</taxon>
    </lineage>
</organism>
<accession>A0A9P7BHD5</accession>
<dbReference type="EMBL" id="PUHW01000034">
    <property type="protein sequence ID" value="KAG0690365.1"/>
    <property type="molecule type" value="Genomic_DNA"/>
</dbReference>
<evidence type="ECO:0000313" key="1">
    <source>
        <dbReference type="EMBL" id="KAG0690365.1"/>
    </source>
</evidence>
<evidence type="ECO:0000313" key="2">
    <source>
        <dbReference type="Proteomes" id="UP000697127"/>
    </source>
</evidence>
<reference evidence="1" key="1">
    <citation type="submission" date="2020-11" db="EMBL/GenBank/DDBJ databases">
        <title>Kefir isolates.</title>
        <authorList>
            <person name="Marcisauskas S."/>
            <person name="Kim Y."/>
            <person name="Blasche S."/>
        </authorList>
    </citation>
    <scope>NUCLEOTIDE SEQUENCE</scope>
    <source>
        <strain evidence="1">Olga-1</strain>
    </source>
</reference>